<dbReference type="GO" id="GO:0045450">
    <property type="term" value="P:bicoid mRNA localization"/>
    <property type="evidence" value="ECO:0007669"/>
    <property type="project" value="InterPro"/>
</dbReference>
<evidence type="ECO:0000313" key="5">
    <source>
        <dbReference type="RefSeq" id="XP_018324338.1"/>
    </source>
</evidence>
<evidence type="ECO:0000256" key="1">
    <source>
        <dbReference type="SAM" id="MobiDB-lite"/>
    </source>
</evidence>
<accession>A0A1W4WW29</accession>
<dbReference type="RefSeq" id="XP_018324340.1">
    <property type="nucleotide sequence ID" value="XM_018468838.2"/>
</dbReference>
<evidence type="ECO:0000313" key="7">
    <source>
        <dbReference type="RefSeq" id="XP_018324340.1"/>
    </source>
</evidence>
<dbReference type="OrthoDB" id="8251179at2759"/>
<dbReference type="Pfam" id="PF22123">
    <property type="entry name" value="Exu_RNase_H_like"/>
    <property type="match status" value="1"/>
</dbReference>
<dbReference type="PANTHER" id="PTHR12384">
    <property type="entry name" value="MATERNAL PROTEIN EXUPERANTIA"/>
    <property type="match status" value="1"/>
</dbReference>
<reference evidence="5 6" key="1">
    <citation type="submission" date="2025-04" db="UniProtKB">
        <authorList>
            <consortium name="RefSeq"/>
        </authorList>
    </citation>
    <scope>IDENTIFICATION</scope>
    <source>
        <tissue evidence="5 6">Entire body</tissue>
    </source>
</reference>
<feature type="compositionally biased region" description="Low complexity" evidence="1">
    <location>
        <begin position="374"/>
        <end position="394"/>
    </location>
</feature>
<dbReference type="PANTHER" id="PTHR12384:SF2">
    <property type="entry name" value="MATERNAL PROTEIN EXUPERANTIA"/>
    <property type="match status" value="1"/>
</dbReference>
<dbReference type="Gene3D" id="3.30.420.10">
    <property type="entry name" value="Ribonuclease H-like superfamily/Ribonuclease H"/>
    <property type="match status" value="1"/>
</dbReference>
<evidence type="ECO:0000259" key="3">
    <source>
        <dbReference type="Pfam" id="PF22123"/>
    </source>
</evidence>
<dbReference type="STRING" id="224129.A0A1W4WW29"/>
<keyword evidence="4" id="KW-1185">Reference proteome</keyword>
<dbReference type="InterPro" id="IPR040941">
    <property type="entry name" value="SAM_Exu"/>
</dbReference>
<sequence>MVQNESVSDIEEFSGSSKTPAKGIPEGKYQLVGLGIDTTGSRLIDEIVQIAGYTSAGQFSQYIMPFSDLNPAYKRRHLLRVVNLGRYRMLKDMKTNKFIKTKSEISALTDFIDWLETVRRDATDGIILVYHEFRKTTPAMLLEALHRYNLTDKFKSVVKGFVNSFYVAESKCNKTMKSFTLRMMAQVLLNREDEFTSATDRAKAIYEVVIHLGQAEKPDLHSQGSGDSSGAEKHLIDFIRPFTNPVDAEEDEIAGFKKLLQRQNTFKPVFGALLRATRSERVHASHLRRLLAENNIDYEKLKTAYQTSARQGIEKILKDEVPNAKEKDITELLEILDCFFDPDKKAVQPKPRFFSNQRRVPRSRKFSDREKTKNNNVSSANNSSETTSANLSNEATPRTEETTTVENNSAAEPPVPVAAAVQ</sequence>
<evidence type="ECO:0000259" key="2">
    <source>
        <dbReference type="Pfam" id="PF18609"/>
    </source>
</evidence>
<dbReference type="GeneID" id="108736417"/>
<dbReference type="GO" id="GO:0003723">
    <property type="term" value="F:RNA binding"/>
    <property type="evidence" value="ECO:0007669"/>
    <property type="project" value="InterPro"/>
</dbReference>
<gene>
    <name evidence="5 6 7" type="primary">LOC108736417</name>
</gene>
<dbReference type="AlphaFoldDB" id="A0A1W4WW29"/>
<protein>
    <submittedName>
        <fullName evidence="5 6">Maternal protein exuperantia-1</fullName>
    </submittedName>
</protein>
<dbReference type="GO" id="GO:0042803">
    <property type="term" value="F:protein homodimerization activity"/>
    <property type="evidence" value="ECO:0007669"/>
    <property type="project" value="InterPro"/>
</dbReference>
<dbReference type="InterPro" id="IPR054362">
    <property type="entry name" value="Exu_RNase_H-like"/>
</dbReference>
<dbReference type="Proteomes" id="UP000192223">
    <property type="component" value="Unplaced"/>
</dbReference>
<dbReference type="RefSeq" id="XP_018324339.1">
    <property type="nucleotide sequence ID" value="XM_018468837.2"/>
</dbReference>
<proteinExistence type="predicted"/>
<feature type="region of interest" description="Disordered" evidence="1">
    <location>
        <begin position="349"/>
        <end position="422"/>
    </location>
</feature>
<organism evidence="4 5">
    <name type="scientific">Agrilus planipennis</name>
    <name type="common">Emerald ash borer</name>
    <name type="synonym">Agrilus marcopoli</name>
    <dbReference type="NCBI Taxonomy" id="224129"/>
    <lineage>
        <taxon>Eukaryota</taxon>
        <taxon>Metazoa</taxon>
        <taxon>Ecdysozoa</taxon>
        <taxon>Arthropoda</taxon>
        <taxon>Hexapoda</taxon>
        <taxon>Insecta</taxon>
        <taxon>Pterygota</taxon>
        <taxon>Neoptera</taxon>
        <taxon>Endopterygota</taxon>
        <taxon>Coleoptera</taxon>
        <taxon>Polyphaga</taxon>
        <taxon>Elateriformia</taxon>
        <taxon>Buprestoidea</taxon>
        <taxon>Buprestidae</taxon>
        <taxon>Agrilinae</taxon>
        <taxon>Agrilus</taxon>
    </lineage>
</organism>
<name>A0A1W4WW29_AGRPL</name>
<evidence type="ECO:0000313" key="4">
    <source>
        <dbReference type="Proteomes" id="UP000192223"/>
    </source>
</evidence>
<dbReference type="InterPro" id="IPR036397">
    <property type="entry name" value="RNaseH_sf"/>
</dbReference>
<feature type="domain" description="Exuperantia SAM-like" evidence="2">
    <location>
        <begin position="268"/>
        <end position="339"/>
    </location>
</feature>
<evidence type="ECO:0000313" key="6">
    <source>
        <dbReference type="RefSeq" id="XP_018324339.1"/>
    </source>
</evidence>
<dbReference type="CTD" id="37345"/>
<dbReference type="InterPro" id="IPR037998">
    <property type="entry name" value="Exu"/>
</dbReference>
<dbReference type="Pfam" id="PF18609">
    <property type="entry name" value="SAM_Exu"/>
    <property type="match status" value="1"/>
</dbReference>
<feature type="domain" description="Exuperantia RNAse H-like" evidence="3">
    <location>
        <begin position="29"/>
        <end position="188"/>
    </location>
</feature>
<dbReference type="RefSeq" id="XP_018324338.1">
    <property type="nucleotide sequence ID" value="XM_018468836.2"/>
</dbReference>
<dbReference type="KEGG" id="apln:108736417"/>
<feature type="region of interest" description="Disordered" evidence="1">
    <location>
        <begin position="1"/>
        <end position="21"/>
    </location>
</feature>